<evidence type="ECO:0000256" key="6">
    <source>
        <dbReference type="ARBA" id="ARBA00022763"/>
    </source>
</evidence>
<dbReference type="EC" id="3.6.1.55" evidence="11"/>
<keyword evidence="4" id="KW-0235">DNA replication</keyword>
<dbReference type="EMBL" id="PCWO01000030">
    <property type="protein sequence ID" value="PIR04890.1"/>
    <property type="molecule type" value="Genomic_DNA"/>
</dbReference>
<comment type="cofactor">
    <cofactor evidence="1">
        <name>Mg(2+)</name>
        <dbReference type="ChEBI" id="CHEBI:18420"/>
    </cofactor>
</comment>
<dbReference type="GO" id="GO:0006260">
    <property type="term" value="P:DNA replication"/>
    <property type="evidence" value="ECO:0007669"/>
    <property type="project" value="UniProtKB-KW"/>
</dbReference>
<gene>
    <name evidence="13" type="ORF">COV57_01985</name>
</gene>
<comment type="catalytic activity">
    <reaction evidence="10">
        <text>8-oxo-dGTP + H2O = 8-oxo-dGMP + diphosphate + H(+)</text>
        <dbReference type="Rhea" id="RHEA:31575"/>
        <dbReference type="ChEBI" id="CHEBI:15377"/>
        <dbReference type="ChEBI" id="CHEBI:15378"/>
        <dbReference type="ChEBI" id="CHEBI:33019"/>
        <dbReference type="ChEBI" id="CHEBI:63224"/>
        <dbReference type="ChEBI" id="CHEBI:77896"/>
        <dbReference type="EC" id="3.6.1.55"/>
    </reaction>
</comment>
<dbReference type="GO" id="GO:0044715">
    <property type="term" value="F:8-oxo-dGDP phosphatase activity"/>
    <property type="evidence" value="ECO:0007669"/>
    <property type="project" value="TreeGrafter"/>
</dbReference>
<dbReference type="GO" id="GO:0035539">
    <property type="term" value="F:8-oxo-7,8-dihydrodeoxyguanosine triphosphate pyrophosphatase activity"/>
    <property type="evidence" value="ECO:0007669"/>
    <property type="project" value="UniProtKB-EC"/>
</dbReference>
<evidence type="ECO:0000256" key="8">
    <source>
        <dbReference type="ARBA" id="ARBA00022842"/>
    </source>
</evidence>
<evidence type="ECO:0000256" key="4">
    <source>
        <dbReference type="ARBA" id="ARBA00022705"/>
    </source>
</evidence>
<name>A0A2H0N7M0_9BACT</name>
<dbReference type="SUPFAM" id="SSF55811">
    <property type="entry name" value="Nudix"/>
    <property type="match status" value="1"/>
</dbReference>
<dbReference type="CDD" id="cd02883">
    <property type="entry name" value="NUDIX_Hydrolase"/>
    <property type="match status" value="1"/>
</dbReference>
<dbReference type="Pfam" id="PF00293">
    <property type="entry name" value="NUDIX"/>
    <property type="match status" value="1"/>
</dbReference>
<keyword evidence="7" id="KW-0378">Hydrolase</keyword>
<keyword evidence="3" id="KW-0515">Mutator protein</keyword>
<protein>
    <recommendedName>
        <fullName evidence="11">8-oxo-dGTP diphosphatase</fullName>
        <ecNumber evidence="11">3.6.1.55</ecNumber>
    </recommendedName>
</protein>
<keyword evidence="9" id="KW-0234">DNA repair</keyword>
<dbReference type="AlphaFoldDB" id="A0A2H0N7M0"/>
<proteinExistence type="inferred from homology"/>
<organism evidence="13 14">
    <name type="scientific">Candidatus Liptonbacteria bacterium CG11_big_fil_rev_8_21_14_0_20_35_14</name>
    <dbReference type="NCBI Taxonomy" id="1974634"/>
    <lineage>
        <taxon>Bacteria</taxon>
        <taxon>Candidatus Liptoniibacteriota</taxon>
    </lineage>
</organism>
<evidence type="ECO:0000256" key="1">
    <source>
        <dbReference type="ARBA" id="ARBA00001946"/>
    </source>
</evidence>
<dbReference type="InterPro" id="IPR020084">
    <property type="entry name" value="NUDIX_hydrolase_CS"/>
</dbReference>
<comment type="similarity">
    <text evidence="2">Belongs to the Nudix hydrolase family.</text>
</comment>
<evidence type="ECO:0000259" key="12">
    <source>
        <dbReference type="PROSITE" id="PS51462"/>
    </source>
</evidence>
<feature type="non-terminal residue" evidence="13">
    <location>
        <position position="104"/>
    </location>
</feature>
<evidence type="ECO:0000256" key="5">
    <source>
        <dbReference type="ARBA" id="ARBA00022723"/>
    </source>
</evidence>
<dbReference type="InterPro" id="IPR047127">
    <property type="entry name" value="MutT-like"/>
</dbReference>
<dbReference type="Proteomes" id="UP000229893">
    <property type="component" value="Unassembled WGS sequence"/>
</dbReference>
<dbReference type="GO" id="GO:0046872">
    <property type="term" value="F:metal ion binding"/>
    <property type="evidence" value="ECO:0007669"/>
    <property type="project" value="UniProtKB-KW"/>
</dbReference>
<dbReference type="InterPro" id="IPR000086">
    <property type="entry name" value="NUDIX_hydrolase_dom"/>
</dbReference>
<keyword evidence="5" id="KW-0479">Metal-binding</keyword>
<dbReference type="InterPro" id="IPR015797">
    <property type="entry name" value="NUDIX_hydrolase-like_dom_sf"/>
</dbReference>
<dbReference type="GO" id="GO:0006281">
    <property type="term" value="P:DNA repair"/>
    <property type="evidence" value="ECO:0007669"/>
    <property type="project" value="UniProtKB-KW"/>
</dbReference>
<evidence type="ECO:0000256" key="11">
    <source>
        <dbReference type="ARBA" id="ARBA00038905"/>
    </source>
</evidence>
<dbReference type="GO" id="GO:0008413">
    <property type="term" value="F:8-oxo-7,8-dihydroguanosine triphosphate pyrophosphatase activity"/>
    <property type="evidence" value="ECO:0007669"/>
    <property type="project" value="TreeGrafter"/>
</dbReference>
<evidence type="ECO:0000256" key="9">
    <source>
        <dbReference type="ARBA" id="ARBA00023204"/>
    </source>
</evidence>
<dbReference type="PROSITE" id="PS00893">
    <property type="entry name" value="NUDIX_BOX"/>
    <property type="match status" value="1"/>
</dbReference>
<dbReference type="GO" id="GO:0044716">
    <property type="term" value="F:8-oxo-GDP phosphatase activity"/>
    <property type="evidence" value="ECO:0007669"/>
    <property type="project" value="TreeGrafter"/>
</dbReference>
<dbReference type="PANTHER" id="PTHR47707:SF1">
    <property type="entry name" value="NUDIX HYDROLASE FAMILY PROTEIN"/>
    <property type="match status" value="1"/>
</dbReference>
<dbReference type="PROSITE" id="PS51462">
    <property type="entry name" value="NUDIX"/>
    <property type="match status" value="1"/>
</dbReference>
<keyword evidence="6" id="KW-0227">DNA damage</keyword>
<evidence type="ECO:0000256" key="10">
    <source>
        <dbReference type="ARBA" id="ARBA00035861"/>
    </source>
</evidence>
<sequence length="104" mass="12129">MLKSVLFIPYIKNNNKIKIFLQKRTKDAKNMPGFYGFWGGLVENGENIEEALIREIKEELDIKISNYNKLGIFNFGKSEKHIFVKEVLEDFENSIDIKEGDEGR</sequence>
<feature type="domain" description="Nudix hydrolase" evidence="12">
    <location>
        <begin position="1"/>
        <end position="104"/>
    </location>
</feature>
<reference evidence="13 14" key="1">
    <citation type="submission" date="2017-09" db="EMBL/GenBank/DDBJ databases">
        <title>Depth-based differentiation of microbial function through sediment-hosted aquifers and enrichment of novel symbionts in the deep terrestrial subsurface.</title>
        <authorList>
            <person name="Probst A.J."/>
            <person name="Ladd B."/>
            <person name="Jarett J.K."/>
            <person name="Geller-Mcgrath D.E."/>
            <person name="Sieber C.M."/>
            <person name="Emerson J.B."/>
            <person name="Anantharaman K."/>
            <person name="Thomas B.C."/>
            <person name="Malmstrom R."/>
            <person name="Stieglmeier M."/>
            <person name="Klingl A."/>
            <person name="Woyke T."/>
            <person name="Ryan C.M."/>
            <person name="Banfield J.F."/>
        </authorList>
    </citation>
    <scope>NUCLEOTIDE SEQUENCE [LARGE SCALE GENOMIC DNA]</scope>
    <source>
        <strain evidence="13">CG11_big_fil_rev_8_21_14_0_20_35_14</strain>
    </source>
</reference>
<evidence type="ECO:0000256" key="7">
    <source>
        <dbReference type="ARBA" id="ARBA00022801"/>
    </source>
</evidence>
<dbReference type="PANTHER" id="PTHR47707">
    <property type="entry name" value="8-OXO-DGTP DIPHOSPHATASE"/>
    <property type="match status" value="1"/>
</dbReference>
<dbReference type="Gene3D" id="3.90.79.10">
    <property type="entry name" value="Nucleoside Triphosphate Pyrophosphohydrolase"/>
    <property type="match status" value="1"/>
</dbReference>
<evidence type="ECO:0000313" key="14">
    <source>
        <dbReference type="Proteomes" id="UP000229893"/>
    </source>
</evidence>
<evidence type="ECO:0000313" key="13">
    <source>
        <dbReference type="EMBL" id="PIR04890.1"/>
    </source>
</evidence>
<accession>A0A2H0N7M0</accession>
<evidence type="ECO:0000256" key="2">
    <source>
        <dbReference type="ARBA" id="ARBA00005582"/>
    </source>
</evidence>
<comment type="caution">
    <text evidence="13">The sequence shown here is derived from an EMBL/GenBank/DDBJ whole genome shotgun (WGS) entry which is preliminary data.</text>
</comment>
<evidence type="ECO:0000256" key="3">
    <source>
        <dbReference type="ARBA" id="ARBA00022457"/>
    </source>
</evidence>
<keyword evidence="8" id="KW-0460">Magnesium</keyword>